<reference evidence="1" key="1">
    <citation type="submission" date="2020-08" db="EMBL/GenBank/DDBJ databases">
        <title>Multicomponent nature underlies the extraordinary mechanical properties of spider dragline silk.</title>
        <authorList>
            <person name="Kono N."/>
            <person name="Nakamura H."/>
            <person name="Mori M."/>
            <person name="Yoshida Y."/>
            <person name="Ohtoshi R."/>
            <person name="Malay A.D."/>
            <person name="Moran D.A.P."/>
            <person name="Tomita M."/>
            <person name="Numata K."/>
            <person name="Arakawa K."/>
        </authorList>
    </citation>
    <scope>NUCLEOTIDE SEQUENCE</scope>
</reference>
<evidence type="ECO:0000313" key="2">
    <source>
        <dbReference type="Proteomes" id="UP000887159"/>
    </source>
</evidence>
<keyword evidence="2" id="KW-1185">Reference proteome</keyword>
<dbReference type="Proteomes" id="UP000887159">
    <property type="component" value="Unassembled WGS sequence"/>
</dbReference>
<accession>A0A8X6WIA1</accession>
<name>A0A8X6WIA1_TRICX</name>
<protein>
    <submittedName>
        <fullName evidence="1">Uncharacterized protein</fullName>
    </submittedName>
</protein>
<evidence type="ECO:0000313" key="1">
    <source>
        <dbReference type="EMBL" id="GFY34391.1"/>
    </source>
</evidence>
<sequence length="72" mass="8116">MARICMTASPGSKRWFVDPGRWTFLKMKCANMELAILPQKSDPHLNLAFVRIEIIPAAVIVDTDGWSESSYC</sequence>
<proteinExistence type="predicted"/>
<comment type="caution">
    <text evidence="1">The sequence shown here is derived from an EMBL/GenBank/DDBJ whole genome shotgun (WGS) entry which is preliminary data.</text>
</comment>
<gene>
    <name evidence="1" type="ORF">TNCV_3978511</name>
</gene>
<dbReference type="EMBL" id="BMAU01021423">
    <property type="protein sequence ID" value="GFY34391.1"/>
    <property type="molecule type" value="Genomic_DNA"/>
</dbReference>
<dbReference type="AlphaFoldDB" id="A0A8X6WIA1"/>
<organism evidence="1 2">
    <name type="scientific">Trichonephila clavipes</name>
    <name type="common">Golden silk orbweaver</name>
    <name type="synonym">Nephila clavipes</name>
    <dbReference type="NCBI Taxonomy" id="2585209"/>
    <lineage>
        <taxon>Eukaryota</taxon>
        <taxon>Metazoa</taxon>
        <taxon>Ecdysozoa</taxon>
        <taxon>Arthropoda</taxon>
        <taxon>Chelicerata</taxon>
        <taxon>Arachnida</taxon>
        <taxon>Araneae</taxon>
        <taxon>Araneomorphae</taxon>
        <taxon>Entelegynae</taxon>
        <taxon>Araneoidea</taxon>
        <taxon>Nephilidae</taxon>
        <taxon>Trichonephila</taxon>
    </lineage>
</organism>